<feature type="binding site" evidence="10">
    <location>
        <begin position="195"/>
        <end position="196"/>
    </location>
    <ligand>
        <name>substrate</name>
    </ligand>
</feature>
<dbReference type="EC" id="5.1.3.1" evidence="7 10"/>
<feature type="binding site" evidence="10">
    <location>
        <position position="63"/>
    </location>
    <ligand>
        <name>substrate</name>
    </ligand>
</feature>
<dbReference type="EMBL" id="JBHUCX010000092">
    <property type="protein sequence ID" value="MFD1677267.1"/>
    <property type="molecule type" value="Genomic_DNA"/>
</dbReference>
<evidence type="ECO:0000256" key="1">
    <source>
        <dbReference type="ARBA" id="ARBA00001782"/>
    </source>
</evidence>
<keyword evidence="8 10" id="KW-0479">Metal-binding</keyword>
<dbReference type="Pfam" id="PF00834">
    <property type="entry name" value="Ribul_P_3_epim"/>
    <property type="match status" value="1"/>
</dbReference>
<dbReference type="SUPFAM" id="SSF51366">
    <property type="entry name" value="Ribulose-phoshate binding barrel"/>
    <property type="match status" value="1"/>
</dbReference>
<keyword evidence="10 11" id="KW-0119">Carbohydrate metabolism</keyword>
<comment type="catalytic activity">
    <reaction evidence="1 10 11">
        <text>D-ribulose 5-phosphate = D-xylulose 5-phosphate</text>
        <dbReference type="Rhea" id="RHEA:13677"/>
        <dbReference type="ChEBI" id="CHEBI:57737"/>
        <dbReference type="ChEBI" id="CHEBI:58121"/>
        <dbReference type="EC" id="5.1.3.1"/>
    </reaction>
</comment>
<comment type="cofactor">
    <cofactor evidence="5">
        <name>Fe(2+)</name>
        <dbReference type="ChEBI" id="CHEBI:29033"/>
    </cofactor>
</comment>
<evidence type="ECO:0000256" key="4">
    <source>
        <dbReference type="ARBA" id="ARBA00001947"/>
    </source>
</evidence>
<dbReference type="HAMAP" id="MF_02227">
    <property type="entry name" value="RPE"/>
    <property type="match status" value="1"/>
</dbReference>
<keyword evidence="13" id="KW-1185">Reference proteome</keyword>
<sequence>MIAPSILAADFGKFAAEVEDVINAGCDWIHIDVMDGQFVPNITMGPQVVEALRSRFHCTLDVHLMVQKPQQVIPDFVQAGADVITIHQEATPHVHRGLEMILQSGVKAGYALNPATGLDGLAYVADIIDVLLIMTVNPGFGGQKLIPATLDKIRAARQRLVDLNRKQVRIEVDGGINAETIGAVKDAGAEIFVAGSAIFAEVDRKKAIGALTTALAAGK</sequence>
<evidence type="ECO:0000256" key="9">
    <source>
        <dbReference type="ARBA" id="ARBA00023235"/>
    </source>
</evidence>
<feature type="active site" description="Proton donor" evidence="10">
    <location>
        <position position="173"/>
    </location>
</feature>
<dbReference type="Gene3D" id="3.20.20.70">
    <property type="entry name" value="Aldolase class I"/>
    <property type="match status" value="1"/>
</dbReference>
<evidence type="ECO:0000256" key="11">
    <source>
        <dbReference type="PIRNR" id="PIRNR001461"/>
    </source>
</evidence>
<feature type="active site" description="Proton acceptor" evidence="10">
    <location>
        <position position="32"/>
    </location>
</feature>
<evidence type="ECO:0000256" key="5">
    <source>
        <dbReference type="ARBA" id="ARBA00001954"/>
    </source>
</evidence>
<comment type="cofactor">
    <cofactor evidence="10">
        <name>a divalent metal cation</name>
        <dbReference type="ChEBI" id="CHEBI:60240"/>
    </cofactor>
    <text evidence="10">Binds 1 divalent metal cation per subunit.</text>
</comment>
<reference evidence="13" key="1">
    <citation type="journal article" date="2019" name="Int. J. Syst. Evol. Microbiol.">
        <title>The Global Catalogue of Microorganisms (GCM) 10K type strain sequencing project: providing services to taxonomists for standard genome sequencing and annotation.</title>
        <authorList>
            <consortium name="The Broad Institute Genomics Platform"/>
            <consortium name="The Broad Institute Genome Sequencing Center for Infectious Disease"/>
            <person name="Wu L."/>
            <person name="Ma J."/>
        </authorList>
    </citation>
    <scope>NUCLEOTIDE SEQUENCE [LARGE SCALE GENOMIC DNA]</scope>
    <source>
        <strain evidence="13">CGMCC 1.12286</strain>
    </source>
</reference>
<evidence type="ECO:0000256" key="7">
    <source>
        <dbReference type="ARBA" id="ARBA00013188"/>
    </source>
</evidence>
<feature type="binding site" evidence="10">
    <location>
        <position position="32"/>
    </location>
    <ligand>
        <name>a divalent metal cation</name>
        <dbReference type="ChEBI" id="CHEBI:60240"/>
    </ligand>
</feature>
<gene>
    <name evidence="10 12" type="primary">rpe</name>
    <name evidence="12" type="ORF">ACFSB2_21580</name>
</gene>
<organism evidence="12 13">
    <name type="scientific">Alicyclobacillus fodiniaquatilis</name>
    <dbReference type="NCBI Taxonomy" id="1661150"/>
    <lineage>
        <taxon>Bacteria</taxon>
        <taxon>Bacillati</taxon>
        <taxon>Bacillota</taxon>
        <taxon>Bacilli</taxon>
        <taxon>Bacillales</taxon>
        <taxon>Alicyclobacillaceae</taxon>
        <taxon>Alicyclobacillus</taxon>
    </lineage>
</organism>
<protein>
    <recommendedName>
        <fullName evidence="7 10">Ribulose-phosphate 3-epimerase</fullName>
        <ecNumber evidence="7 10">5.1.3.1</ecNumber>
    </recommendedName>
</protein>
<dbReference type="NCBIfam" id="NF004076">
    <property type="entry name" value="PRK05581.1-4"/>
    <property type="match status" value="1"/>
</dbReference>
<proteinExistence type="inferred from homology"/>
<evidence type="ECO:0000256" key="3">
    <source>
        <dbReference type="ARBA" id="ARBA00001941"/>
    </source>
</evidence>
<comment type="cofactor">
    <cofactor evidence="3">
        <name>Co(2+)</name>
        <dbReference type="ChEBI" id="CHEBI:48828"/>
    </cofactor>
</comment>
<evidence type="ECO:0000256" key="2">
    <source>
        <dbReference type="ARBA" id="ARBA00001936"/>
    </source>
</evidence>
<comment type="pathway">
    <text evidence="10">Carbohydrate degradation.</text>
</comment>
<dbReference type="InterPro" id="IPR026019">
    <property type="entry name" value="Ribul_P_3_epim"/>
</dbReference>
<keyword evidence="9 10" id="KW-0413">Isomerase</keyword>
<dbReference type="RefSeq" id="WP_377945451.1">
    <property type="nucleotide sequence ID" value="NZ_JBHUCX010000092.1"/>
</dbReference>
<dbReference type="PROSITE" id="PS01085">
    <property type="entry name" value="RIBUL_P_3_EPIMER_1"/>
    <property type="match status" value="1"/>
</dbReference>
<accession>A0ABW4JLF1</accession>
<dbReference type="Proteomes" id="UP001597079">
    <property type="component" value="Unassembled WGS sequence"/>
</dbReference>
<comment type="similarity">
    <text evidence="6 10 11">Belongs to the ribulose-phosphate 3-epimerase family.</text>
</comment>
<feature type="binding site" evidence="10">
    <location>
        <position position="5"/>
    </location>
    <ligand>
        <name>substrate</name>
    </ligand>
</feature>
<feature type="binding site" evidence="10">
    <location>
        <position position="173"/>
    </location>
    <ligand>
        <name>a divalent metal cation</name>
        <dbReference type="ChEBI" id="CHEBI:60240"/>
    </ligand>
</feature>
<feature type="binding site" evidence="10">
    <location>
        <begin position="173"/>
        <end position="175"/>
    </location>
    <ligand>
        <name>substrate</name>
    </ligand>
</feature>
<comment type="caution">
    <text evidence="12">The sequence shown here is derived from an EMBL/GenBank/DDBJ whole genome shotgun (WGS) entry which is preliminary data.</text>
</comment>
<dbReference type="GO" id="GO:0004750">
    <property type="term" value="F:D-ribulose-phosphate 3-epimerase activity"/>
    <property type="evidence" value="ECO:0007669"/>
    <property type="project" value="UniProtKB-EC"/>
</dbReference>
<feature type="binding site" evidence="10">
    <location>
        <position position="63"/>
    </location>
    <ligand>
        <name>a divalent metal cation</name>
        <dbReference type="ChEBI" id="CHEBI:60240"/>
    </ligand>
</feature>
<dbReference type="NCBIfam" id="TIGR01163">
    <property type="entry name" value="rpe"/>
    <property type="match status" value="1"/>
</dbReference>
<comment type="function">
    <text evidence="10">Catalyzes the reversible epimerization of D-ribulose 5-phosphate to D-xylulose 5-phosphate.</text>
</comment>
<dbReference type="InterPro" id="IPR013785">
    <property type="entry name" value="Aldolase_TIM"/>
</dbReference>
<evidence type="ECO:0000313" key="12">
    <source>
        <dbReference type="EMBL" id="MFD1677267.1"/>
    </source>
</evidence>
<evidence type="ECO:0000256" key="6">
    <source>
        <dbReference type="ARBA" id="ARBA00009541"/>
    </source>
</evidence>
<name>A0ABW4JLF1_9BACL</name>
<feature type="binding site" evidence="10">
    <location>
        <position position="30"/>
    </location>
    <ligand>
        <name>a divalent metal cation</name>
        <dbReference type="ChEBI" id="CHEBI:60240"/>
    </ligand>
</feature>
<feature type="binding site" evidence="10">
    <location>
        <begin position="139"/>
        <end position="142"/>
    </location>
    <ligand>
        <name>substrate</name>
    </ligand>
</feature>
<dbReference type="PIRSF" id="PIRSF001461">
    <property type="entry name" value="RPE"/>
    <property type="match status" value="1"/>
</dbReference>
<comment type="cofactor">
    <cofactor evidence="2">
        <name>Mn(2+)</name>
        <dbReference type="ChEBI" id="CHEBI:29035"/>
    </cofactor>
</comment>
<dbReference type="PANTHER" id="PTHR11749">
    <property type="entry name" value="RIBULOSE-5-PHOSPHATE-3-EPIMERASE"/>
    <property type="match status" value="1"/>
</dbReference>
<evidence type="ECO:0000256" key="8">
    <source>
        <dbReference type="ARBA" id="ARBA00022723"/>
    </source>
</evidence>
<comment type="cofactor">
    <cofactor evidence="4">
        <name>Zn(2+)</name>
        <dbReference type="ChEBI" id="CHEBI:29105"/>
    </cofactor>
</comment>
<dbReference type="CDD" id="cd00429">
    <property type="entry name" value="RPE"/>
    <property type="match status" value="1"/>
</dbReference>
<dbReference type="InterPro" id="IPR011060">
    <property type="entry name" value="RibuloseP-bd_barrel"/>
</dbReference>
<dbReference type="InterPro" id="IPR000056">
    <property type="entry name" value="Ribul_P_3_epim-like"/>
</dbReference>
<evidence type="ECO:0000256" key="10">
    <source>
        <dbReference type="HAMAP-Rule" id="MF_02227"/>
    </source>
</evidence>
<evidence type="ECO:0000313" key="13">
    <source>
        <dbReference type="Proteomes" id="UP001597079"/>
    </source>
</evidence>